<protein>
    <submittedName>
        <fullName evidence="1">Uncharacterized protein</fullName>
    </submittedName>
</protein>
<sequence>MSSSILANGGMTWDATLIVPQAMEWGISIDYSATSMNYGMLLQGFISTFMVLGATLSNNYDTLTAFRSLQGLFGTVPQAIGLPIIHNMYDPEVLTRLL</sequence>
<accession>A0ACC3AW66</accession>
<dbReference type="EMBL" id="JAOPJF010000058">
    <property type="protein sequence ID" value="KAK1141881.1"/>
    <property type="molecule type" value="Genomic_DNA"/>
</dbReference>
<evidence type="ECO:0000313" key="2">
    <source>
        <dbReference type="Proteomes" id="UP001177260"/>
    </source>
</evidence>
<comment type="caution">
    <text evidence="1">The sequence shown here is derived from an EMBL/GenBank/DDBJ whole genome shotgun (WGS) entry which is preliminary data.</text>
</comment>
<reference evidence="1 2" key="1">
    <citation type="journal article" date="2023" name="ACS Omega">
        <title>Identification of the Neoaspergillic Acid Biosynthesis Gene Cluster by Establishing an In Vitro CRISPR-Ribonucleoprotein Genetic System in Aspergillus melleus.</title>
        <authorList>
            <person name="Yuan B."/>
            <person name="Grau M.F."/>
            <person name="Murata R.M."/>
            <person name="Torok T."/>
            <person name="Venkateswaran K."/>
            <person name="Stajich J.E."/>
            <person name="Wang C.C.C."/>
        </authorList>
    </citation>
    <scope>NUCLEOTIDE SEQUENCE [LARGE SCALE GENOMIC DNA]</scope>
    <source>
        <strain evidence="1 2">IMV 1140</strain>
    </source>
</reference>
<dbReference type="Proteomes" id="UP001177260">
    <property type="component" value="Unassembled WGS sequence"/>
</dbReference>
<evidence type="ECO:0000313" key="1">
    <source>
        <dbReference type="EMBL" id="KAK1141881.1"/>
    </source>
</evidence>
<name>A0ACC3AW66_9EURO</name>
<keyword evidence="2" id="KW-1185">Reference proteome</keyword>
<proteinExistence type="predicted"/>
<gene>
    <name evidence="1" type="ORF">N8T08_008394</name>
</gene>
<organism evidence="1 2">
    <name type="scientific">Aspergillus melleus</name>
    <dbReference type="NCBI Taxonomy" id="138277"/>
    <lineage>
        <taxon>Eukaryota</taxon>
        <taxon>Fungi</taxon>
        <taxon>Dikarya</taxon>
        <taxon>Ascomycota</taxon>
        <taxon>Pezizomycotina</taxon>
        <taxon>Eurotiomycetes</taxon>
        <taxon>Eurotiomycetidae</taxon>
        <taxon>Eurotiales</taxon>
        <taxon>Aspergillaceae</taxon>
        <taxon>Aspergillus</taxon>
        <taxon>Aspergillus subgen. Circumdati</taxon>
    </lineage>
</organism>